<dbReference type="PANTHER" id="PTHR11905:SF136">
    <property type="entry name" value="DISINTEGRIN AND METALLOPROTEINASE DOMAIN-CONTAINING PROTEIN 9"/>
    <property type="match status" value="1"/>
</dbReference>
<keyword evidence="5" id="KW-1185">Reference proteome</keyword>
<feature type="domain" description="Peptidase M12B" evidence="3">
    <location>
        <begin position="94"/>
        <end position="187"/>
    </location>
</feature>
<accession>A0ABU7EPE8</accession>
<comment type="caution">
    <text evidence="4">The sequence shown here is derived from an EMBL/GenBank/DDBJ whole genome shotgun (WGS) entry which is preliminary data.</text>
</comment>
<dbReference type="Pfam" id="PF01421">
    <property type="entry name" value="Reprolysin"/>
    <property type="match status" value="1"/>
</dbReference>
<organism evidence="4 5">
    <name type="scientific">Characodon lateralis</name>
    <dbReference type="NCBI Taxonomy" id="208331"/>
    <lineage>
        <taxon>Eukaryota</taxon>
        <taxon>Metazoa</taxon>
        <taxon>Chordata</taxon>
        <taxon>Craniata</taxon>
        <taxon>Vertebrata</taxon>
        <taxon>Euteleostomi</taxon>
        <taxon>Actinopterygii</taxon>
        <taxon>Neopterygii</taxon>
        <taxon>Teleostei</taxon>
        <taxon>Neoteleostei</taxon>
        <taxon>Acanthomorphata</taxon>
        <taxon>Ovalentaria</taxon>
        <taxon>Atherinomorphae</taxon>
        <taxon>Cyprinodontiformes</taxon>
        <taxon>Goodeidae</taxon>
        <taxon>Characodon</taxon>
    </lineage>
</organism>
<gene>
    <name evidence="4" type="ORF">CHARACLAT_032201</name>
</gene>
<evidence type="ECO:0000256" key="1">
    <source>
        <dbReference type="ARBA" id="ARBA00023157"/>
    </source>
</evidence>
<comment type="caution">
    <text evidence="2">Lacks conserved residue(s) required for the propagation of feature annotation.</text>
</comment>
<keyword evidence="1" id="KW-1015">Disulfide bond</keyword>
<reference evidence="4 5" key="1">
    <citation type="submission" date="2021-06" db="EMBL/GenBank/DDBJ databases">
        <authorList>
            <person name="Palmer J.M."/>
        </authorList>
    </citation>
    <scope>NUCLEOTIDE SEQUENCE [LARGE SCALE GENOMIC DNA]</scope>
    <source>
        <strain evidence="4 5">CL_MEX2019</strain>
        <tissue evidence="4">Muscle</tissue>
    </source>
</reference>
<proteinExistence type="predicted"/>
<dbReference type="InterPro" id="IPR001590">
    <property type="entry name" value="Peptidase_M12B"/>
</dbReference>
<evidence type="ECO:0000256" key="2">
    <source>
        <dbReference type="PROSITE-ProRule" id="PRU00276"/>
    </source>
</evidence>
<evidence type="ECO:0000313" key="5">
    <source>
        <dbReference type="Proteomes" id="UP001352852"/>
    </source>
</evidence>
<dbReference type="SUPFAM" id="SSF55486">
    <property type="entry name" value="Metalloproteases ('zincins'), catalytic domain"/>
    <property type="match status" value="1"/>
</dbReference>
<dbReference type="PANTHER" id="PTHR11905">
    <property type="entry name" value="ADAM A DISINTEGRIN AND METALLOPROTEASE DOMAIN"/>
    <property type="match status" value="1"/>
</dbReference>
<evidence type="ECO:0000259" key="3">
    <source>
        <dbReference type="PROSITE" id="PS50215"/>
    </source>
</evidence>
<dbReference type="InterPro" id="IPR034027">
    <property type="entry name" value="Reprolysin_adamalysin"/>
</dbReference>
<dbReference type="EMBL" id="JAHUTJ010062989">
    <property type="protein sequence ID" value="MED6289039.1"/>
    <property type="molecule type" value="Genomic_DNA"/>
</dbReference>
<protein>
    <recommendedName>
        <fullName evidence="3">Peptidase M12B domain-containing protein</fullName>
    </recommendedName>
</protein>
<dbReference type="Gene3D" id="3.40.390.10">
    <property type="entry name" value="Collagenase (Catalytic Domain)"/>
    <property type="match status" value="1"/>
</dbReference>
<evidence type="ECO:0000313" key="4">
    <source>
        <dbReference type="EMBL" id="MED6289039.1"/>
    </source>
</evidence>
<sequence length="187" mass="21539">MEGSAVAMSICHGLRGVLHLTHDSYGIEPLDSAPKQHLLYRLQDVTSQPRGCGTPHYEHEHEHSNATEHAQYEPQEVHHRQHSRIKRAVLHKTHYVELLLVVDNDRYKHMNANETAVTEEMVHLANIIDTIYMQLNIRVVLVGLEIWTKQNLISTEGGAGEVLSRFTQWREKDLVPRRRHDSAQLIL</sequence>
<dbReference type="PROSITE" id="PS50215">
    <property type="entry name" value="ADAM_MEPRO"/>
    <property type="match status" value="1"/>
</dbReference>
<dbReference type="InterPro" id="IPR024079">
    <property type="entry name" value="MetalloPept_cat_dom_sf"/>
</dbReference>
<dbReference type="Proteomes" id="UP001352852">
    <property type="component" value="Unassembled WGS sequence"/>
</dbReference>
<name>A0ABU7EPE8_9TELE</name>
<dbReference type="CDD" id="cd04269">
    <property type="entry name" value="ZnMc_adamalysin_II_like"/>
    <property type="match status" value="1"/>
</dbReference>